<accession>A0AC61NAF2</accession>
<dbReference type="EMBL" id="MZ398244">
    <property type="protein sequence ID" value="QYC97012.1"/>
    <property type="molecule type" value="Genomic_DNA"/>
</dbReference>
<evidence type="ECO:0000313" key="1">
    <source>
        <dbReference type="EMBL" id="QYC97012.1"/>
    </source>
</evidence>
<name>A0AC61NAF2_9CAUD</name>
<sequence>MRLSRDALIEKIKANVRVDSNGCWLWQKSVGSHGYGNIATGGGRNETVHRVSCEVFHGKSDSQDVLHSCDNKLCCNPDHLRWGSRKQNMIDVSVRTRRVSQKLDVDKVRYIRSCGKSPKALADELGVSKDLIHKVRSYKAWSHVK</sequence>
<protein>
    <submittedName>
        <fullName evidence="1">Uncharacterized protein</fullName>
    </submittedName>
</protein>
<keyword evidence="2" id="KW-1185">Reference proteome</keyword>
<reference evidence="1" key="1">
    <citation type="submission" date="2021-06" db="EMBL/GenBank/DDBJ databases">
        <authorList>
            <person name="Tian F."/>
            <person name="Li J."/>
            <person name="Li F."/>
            <person name="Tong Y."/>
        </authorList>
    </citation>
    <scope>NUCLEOTIDE SEQUENCE</scope>
</reference>
<organism evidence="1 2">
    <name type="scientific">Klebsiella phage IME184</name>
    <dbReference type="NCBI Taxonomy" id="2860373"/>
    <lineage>
        <taxon>Viruses</taxon>
        <taxon>Duplodnaviria</taxon>
        <taxon>Heunggongvirae</taxon>
        <taxon>Uroviricota</taxon>
        <taxon>Caudoviricetes</taxon>
        <taxon>Autographivirales</taxon>
        <taxon>Autosignataviridae</taxon>
        <taxon>Molineuxvirinae</taxon>
        <taxon>Ulipvirus</taxon>
        <taxon>Ulipvirus IME184</taxon>
    </lineage>
</organism>
<evidence type="ECO:0000313" key="2">
    <source>
        <dbReference type="Proteomes" id="UP000826845"/>
    </source>
</evidence>
<dbReference type="Proteomes" id="UP000826845">
    <property type="component" value="Segment"/>
</dbReference>
<proteinExistence type="predicted"/>